<organism evidence="6 7">
    <name type="scientific">Ulvibacter antarcticus</name>
    <dbReference type="NCBI Taxonomy" id="442714"/>
    <lineage>
        <taxon>Bacteria</taxon>
        <taxon>Pseudomonadati</taxon>
        <taxon>Bacteroidota</taxon>
        <taxon>Flavobacteriia</taxon>
        <taxon>Flavobacteriales</taxon>
        <taxon>Flavobacteriaceae</taxon>
        <taxon>Ulvibacter</taxon>
    </lineage>
</organism>
<dbReference type="Pfam" id="PF15902">
    <property type="entry name" value="Sortilin-Vps10"/>
    <property type="match status" value="1"/>
</dbReference>
<evidence type="ECO:0000259" key="4">
    <source>
        <dbReference type="Pfam" id="PF15902"/>
    </source>
</evidence>
<dbReference type="Proteomes" id="UP000271339">
    <property type="component" value="Unassembled WGS sequence"/>
</dbReference>
<dbReference type="InterPro" id="IPR052025">
    <property type="entry name" value="Xyloglucanase_GH74"/>
</dbReference>
<feature type="domain" description="Sortilin N-terminal" evidence="4">
    <location>
        <begin position="175"/>
        <end position="297"/>
    </location>
</feature>
<dbReference type="InterPro" id="IPR031778">
    <property type="entry name" value="Sortilin_N"/>
</dbReference>
<dbReference type="EMBL" id="REFC01000013">
    <property type="protein sequence ID" value="RMA58669.1"/>
    <property type="molecule type" value="Genomic_DNA"/>
</dbReference>
<dbReference type="CDD" id="cd15482">
    <property type="entry name" value="Sialidase_non-viral"/>
    <property type="match status" value="1"/>
</dbReference>
<feature type="domain" description="Secretion system C-terminal sorting" evidence="5">
    <location>
        <begin position="774"/>
        <end position="848"/>
    </location>
</feature>
<protein>
    <submittedName>
        <fullName evidence="6">Putative secreted protein (Por secretion system target)</fullName>
    </submittedName>
</protein>
<name>A0A3L9YHJ8_9FLAO</name>
<dbReference type="InterPro" id="IPR036278">
    <property type="entry name" value="Sialidase_sf"/>
</dbReference>
<dbReference type="SUPFAM" id="SSF110296">
    <property type="entry name" value="Oligoxyloglucan reducing end-specific cellobiohydrolase"/>
    <property type="match status" value="1"/>
</dbReference>
<evidence type="ECO:0000313" key="7">
    <source>
        <dbReference type="Proteomes" id="UP000271339"/>
    </source>
</evidence>
<evidence type="ECO:0000256" key="1">
    <source>
        <dbReference type="ARBA" id="ARBA00022729"/>
    </source>
</evidence>
<comment type="caution">
    <text evidence="6">The sequence shown here is derived from an EMBL/GenBank/DDBJ whole genome shotgun (WGS) entry which is preliminary data.</text>
</comment>
<dbReference type="SUPFAM" id="SSF50939">
    <property type="entry name" value="Sialidases"/>
    <property type="match status" value="2"/>
</dbReference>
<dbReference type="AlphaFoldDB" id="A0A3L9YHJ8"/>
<evidence type="ECO:0000259" key="5">
    <source>
        <dbReference type="Pfam" id="PF18962"/>
    </source>
</evidence>
<dbReference type="PROSITE" id="PS51257">
    <property type="entry name" value="PROKAR_LIPOPROTEIN"/>
    <property type="match status" value="1"/>
</dbReference>
<dbReference type="InterPro" id="IPR015943">
    <property type="entry name" value="WD40/YVTN_repeat-like_dom_sf"/>
</dbReference>
<proteinExistence type="predicted"/>
<reference evidence="6 7" key="1">
    <citation type="submission" date="2018-10" db="EMBL/GenBank/DDBJ databases">
        <title>Genomic Encyclopedia of Archaeal and Bacterial Type Strains, Phase II (KMG-II): from individual species to whole genera.</title>
        <authorList>
            <person name="Goeker M."/>
        </authorList>
    </citation>
    <scope>NUCLEOTIDE SEQUENCE [LARGE SCALE GENOMIC DNA]</scope>
    <source>
        <strain evidence="6 7">DSM 23424</strain>
    </source>
</reference>
<dbReference type="OrthoDB" id="9757947at2"/>
<dbReference type="Pfam" id="PF18962">
    <property type="entry name" value="Por_Secre_tail"/>
    <property type="match status" value="1"/>
</dbReference>
<evidence type="ECO:0000256" key="2">
    <source>
        <dbReference type="ARBA" id="ARBA00022737"/>
    </source>
</evidence>
<dbReference type="RefSeq" id="WP_121907616.1">
    <property type="nucleotide sequence ID" value="NZ_REFC01000013.1"/>
</dbReference>
<dbReference type="PANTHER" id="PTHR43739:SF5">
    <property type="entry name" value="EXO-ALPHA-SIALIDASE"/>
    <property type="match status" value="1"/>
</dbReference>
<feature type="signal peptide" evidence="3">
    <location>
        <begin position="1"/>
        <end position="24"/>
    </location>
</feature>
<keyword evidence="2" id="KW-0677">Repeat</keyword>
<keyword evidence="7" id="KW-1185">Reference proteome</keyword>
<dbReference type="InterPro" id="IPR026444">
    <property type="entry name" value="Secre_tail"/>
</dbReference>
<dbReference type="Gene3D" id="2.130.10.10">
    <property type="entry name" value="YVTN repeat-like/Quinoprotein amine dehydrogenase"/>
    <property type="match status" value="4"/>
</dbReference>
<sequence length="850" mass="92372">MKKQYLLSLLSIAALCLVAFFSCSEKKSSASTSDEATLFKEYPHEHMYNQRAYPDNYINREAISEAIQISKNILANRGESQAADWELVGPLNTGGRITDVAISPDNDDHLYVAAAVGGIFRSYDRGANWTPIFDDVTKPSIGDIAIAPSNSQIIYAGTGEANGSATDGAYFGDGIYKSTDGGDTWNNIGLSESNHIGRIVIHPTNPDIVYVAATGLLYGATPDRGIYRTTNGGTTWEQVLYISDITAAIDVVINPDNPNILFAAMWERIREPWQRSYGGITSTVHKSTNGGTTWSELGAANGLPAPDTETGRIGLAISESNPSIIYARYTTNPITNVFNGIYKSTDDGNNWTLVTLGALSGIDASFGWYFGNIRVHPTNPDEVYVLGQGIARTTNSGTSWQEVNGMHVDHHALEYSRNNTDFILEGNDGGAYISENGGTTWTKFLNLPITQFYNIEVDYSDPQRLYGGTQDNNTIRTTTAGTSNWSSIWGGDGFHVNVDPNDNNYIYVESQYGNLGRSTNGGVNFSNATNGISGSDRNNWNTPVIISPFDSEIVYYGTNRLYSSSRASFWSAISPDLTDGPHPSGSLSYGTLTAIAASYNNLNTIYTGSDDGNVNVTFDGGTTWSNVSTGLPDHYITSIATVPTDDNIAYVTLSGYKAVNYAPHVFKTTDGGQNWVDISGNLPSIPVNDIVIYPSAGLLFVATDLNVWYSGDDGTNWDIVGNDLPFTITMDLKVHQPTNTLYAGTFGRSMHSYDIGNIILSTNDNALASEAIKMYPIPARTEFTIDHNLSSEGVILLYDISGKKIKTLFEGNFDQSRRISISTEGLANGQYVVKFISGSNTYSKQIIVKR</sequence>
<keyword evidence="1 3" id="KW-0732">Signal</keyword>
<gene>
    <name evidence="6" type="ORF">BXY75_2043</name>
</gene>
<evidence type="ECO:0000313" key="6">
    <source>
        <dbReference type="EMBL" id="RMA58669.1"/>
    </source>
</evidence>
<dbReference type="NCBIfam" id="TIGR04183">
    <property type="entry name" value="Por_Secre_tail"/>
    <property type="match status" value="1"/>
</dbReference>
<dbReference type="GO" id="GO:0010411">
    <property type="term" value="P:xyloglucan metabolic process"/>
    <property type="evidence" value="ECO:0007669"/>
    <property type="project" value="TreeGrafter"/>
</dbReference>
<accession>A0A3L9YHJ8</accession>
<evidence type="ECO:0000256" key="3">
    <source>
        <dbReference type="SAM" id="SignalP"/>
    </source>
</evidence>
<dbReference type="PANTHER" id="PTHR43739">
    <property type="entry name" value="XYLOGLUCANASE (EUROFUNG)"/>
    <property type="match status" value="1"/>
</dbReference>
<feature type="chain" id="PRO_5018152116" evidence="3">
    <location>
        <begin position="25"/>
        <end position="850"/>
    </location>
</feature>